<keyword evidence="8" id="KW-0418">Kinase</keyword>
<evidence type="ECO:0000256" key="14">
    <source>
        <dbReference type="PROSITE-ProRule" id="PRU00169"/>
    </source>
</evidence>
<dbReference type="InterPro" id="IPR011006">
    <property type="entry name" value="CheY-like_superfamily"/>
</dbReference>
<evidence type="ECO:0000259" key="16">
    <source>
        <dbReference type="PROSITE" id="PS50109"/>
    </source>
</evidence>
<feature type="domain" description="Response regulatory" evidence="17">
    <location>
        <begin position="1862"/>
        <end position="1976"/>
    </location>
</feature>
<dbReference type="InterPro" id="IPR041664">
    <property type="entry name" value="AAA_16"/>
</dbReference>
<dbReference type="Pfam" id="PF00072">
    <property type="entry name" value="Response_reg"/>
    <property type="match status" value="2"/>
</dbReference>
<organism evidence="19 20">
    <name type="scientific">Planctobacterium marinum</name>
    <dbReference type="NCBI Taxonomy" id="1631968"/>
    <lineage>
        <taxon>Bacteria</taxon>
        <taxon>Pseudomonadati</taxon>
        <taxon>Pseudomonadota</taxon>
        <taxon>Gammaproteobacteria</taxon>
        <taxon>Alteromonadales</taxon>
        <taxon>Alteromonadaceae</taxon>
        <taxon>Planctobacterium</taxon>
    </lineage>
</organism>
<keyword evidence="20" id="KW-1185">Reference proteome</keyword>
<dbReference type="InterPro" id="IPR036890">
    <property type="entry name" value="HATPase_C_sf"/>
</dbReference>
<name>A0AA48KSP2_9ALTE</name>
<dbReference type="GO" id="GO:0005524">
    <property type="term" value="F:ATP binding"/>
    <property type="evidence" value="ECO:0007669"/>
    <property type="project" value="UniProtKB-KW"/>
</dbReference>
<evidence type="ECO:0000256" key="12">
    <source>
        <dbReference type="ARBA" id="ARBA00023136"/>
    </source>
</evidence>
<dbReference type="Gene3D" id="3.40.50.300">
    <property type="entry name" value="P-loop containing nucleotide triphosphate hydrolases"/>
    <property type="match status" value="1"/>
</dbReference>
<dbReference type="PANTHER" id="PTHR45339:SF5">
    <property type="entry name" value="HISTIDINE KINASE"/>
    <property type="match status" value="1"/>
</dbReference>
<dbReference type="Pfam" id="PF01627">
    <property type="entry name" value="Hpt"/>
    <property type="match status" value="1"/>
</dbReference>
<dbReference type="InterPro" id="IPR036097">
    <property type="entry name" value="HisK_dim/P_sf"/>
</dbReference>
<dbReference type="SMART" id="SM00220">
    <property type="entry name" value="S_TKc"/>
    <property type="match status" value="1"/>
</dbReference>
<evidence type="ECO:0000256" key="7">
    <source>
        <dbReference type="ARBA" id="ARBA00022741"/>
    </source>
</evidence>
<keyword evidence="5" id="KW-0808">Transferase</keyword>
<evidence type="ECO:0000313" key="19">
    <source>
        <dbReference type="EMBL" id="BDX04565.1"/>
    </source>
</evidence>
<evidence type="ECO:0000256" key="11">
    <source>
        <dbReference type="ARBA" id="ARBA00023012"/>
    </source>
</evidence>
<feature type="modified residue" description="Phosphohistidine" evidence="13">
    <location>
        <position position="2064"/>
    </location>
</feature>
<dbReference type="CDD" id="cd00082">
    <property type="entry name" value="HisKA"/>
    <property type="match status" value="1"/>
</dbReference>
<dbReference type="InterPro" id="IPR003018">
    <property type="entry name" value="GAF"/>
</dbReference>
<dbReference type="Gene3D" id="1.10.510.10">
    <property type="entry name" value="Transferase(Phosphotransferase) domain 1"/>
    <property type="match status" value="1"/>
</dbReference>
<dbReference type="PRINTS" id="PR00344">
    <property type="entry name" value="BCTRLSENSOR"/>
</dbReference>
<dbReference type="SMART" id="SM00065">
    <property type="entry name" value="GAF"/>
    <property type="match status" value="1"/>
</dbReference>
<dbReference type="SMART" id="SM00387">
    <property type="entry name" value="HATPase_c"/>
    <property type="match status" value="1"/>
</dbReference>
<keyword evidence="6" id="KW-0812">Transmembrane</keyword>
<dbReference type="Proteomes" id="UP001333710">
    <property type="component" value="Chromosome"/>
</dbReference>
<dbReference type="Pfam" id="PF13191">
    <property type="entry name" value="AAA_16"/>
    <property type="match status" value="1"/>
</dbReference>
<dbReference type="Gene3D" id="3.40.50.2300">
    <property type="match status" value="2"/>
</dbReference>
<proteinExistence type="predicted"/>
<dbReference type="Pfam" id="PF00512">
    <property type="entry name" value="HisKA"/>
    <property type="match status" value="1"/>
</dbReference>
<keyword evidence="12" id="KW-0472">Membrane</keyword>
<evidence type="ECO:0000259" key="17">
    <source>
        <dbReference type="PROSITE" id="PS50110"/>
    </source>
</evidence>
<dbReference type="SUPFAM" id="SSF47384">
    <property type="entry name" value="Homodimeric domain of signal transducing histidine kinase"/>
    <property type="match status" value="1"/>
</dbReference>
<gene>
    <name evidence="19" type="ORF">MACH26_00860</name>
</gene>
<protein>
    <recommendedName>
        <fullName evidence="3">histidine kinase</fullName>
        <ecNumber evidence="3">2.7.13.3</ecNumber>
    </recommendedName>
</protein>
<dbReference type="SMART" id="SM00388">
    <property type="entry name" value="HisKA"/>
    <property type="match status" value="1"/>
</dbReference>
<dbReference type="InterPro" id="IPR005467">
    <property type="entry name" value="His_kinase_dom"/>
</dbReference>
<comment type="catalytic activity">
    <reaction evidence="1">
        <text>ATP + protein L-histidine = ADP + protein N-phospho-L-histidine.</text>
        <dbReference type="EC" id="2.7.13.3"/>
    </reaction>
</comment>
<dbReference type="SUPFAM" id="SSF55781">
    <property type="entry name" value="GAF domain-like"/>
    <property type="match status" value="1"/>
</dbReference>
<dbReference type="Pfam" id="PF00069">
    <property type="entry name" value="Pkinase"/>
    <property type="match status" value="1"/>
</dbReference>
<keyword evidence="10" id="KW-1133">Transmembrane helix</keyword>
<dbReference type="InterPro" id="IPR011009">
    <property type="entry name" value="Kinase-like_dom_sf"/>
</dbReference>
<dbReference type="FunFam" id="1.10.287.130:FF:000004">
    <property type="entry name" value="Ethylene receptor 1"/>
    <property type="match status" value="1"/>
</dbReference>
<dbReference type="GO" id="GO:0000155">
    <property type="term" value="F:phosphorelay sensor kinase activity"/>
    <property type="evidence" value="ECO:0007669"/>
    <property type="project" value="InterPro"/>
</dbReference>
<dbReference type="PROSITE" id="PS50894">
    <property type="entry name" value="HPT"/>
    <property type="match status" value="1"/>
</dbReference>
<dbReference type="SMART" id="SM00448">
    <property type="entry name" value="REC"/>
    <property type="match status" value="2"/>
</dbReference>
<dbReference type="InterPro" id="IPR003661">
    <property type="entry name" value="HisK_dim/P_dom"/>
</dbReference>
<dbReference type="Pfam" id="PF01590">
    <property type="entry name" value="GAF"/>
    <property type="match status" value="1"/>
</dbReference>
<feature type="domain" description="Response regulatory" evidence="17">
    <location>
        <begin position="1718"/>
        <end position="1839"/>
    </location>
</feature>
<dbReference type="SUPFAM" id="SSF56112">
    <property type="entry name" value="Protein kinase-like (PK-like)"/>
    <property type="match status" value="1"/>
</dbReference>
<dbReference type="InterPro" id="IPR001789">
    <property type="entry name" value="Sig_transdc_resp-reg_receiver"/>
</dbReference>
<evidence type="ECO:0000256" key="5">
    <source>
        <dbReference type="ARBA" id="ARBA00022679"/>
    </source>
</evidence>
<dbReference type="CDD" id="cd16922">
    <property type="entry name" value="HATPase_EvgS-ArcB-TorS-like"/>
    <property type="match status" value="1"/>
</dbReference>
<keyword evidence="11" id="KW-0902">Two-component regulatory system</keyword>
<dbReference type="FunFam" id="3.30.565.10:FF:000010">
    <property type="entry name" value="Sensor histidine kinase RcsC"/>
    <property type="match status" value="1"/>
</dbReference>
<dbReference type="SUPFAM" id="SSF52172">
    <property type="entry name" value="CheY-like"/>
    <property type="match status" value="2"/>
</dbReference>
<dbReference type="PANTHER" id="PTHR45339">
    <property type="entry name" value="HYBRID SIGNAL TRANSDUCTION HISTIDINE KINASE J"/>
    <property type="match status" value="1"/>
</dbReference>
<dbReference type="Gene3D" id="3.30.565.10">
    <property type="entry name" value="Histidine kinase-like ATPase, C-terminal domain"/>
    <property type="match status" value="1"/>
</dbReference>
<dbReference type="InterPro" id="IPR027417">
    <property type="entry name" value="P-loop_NTPase"/>
</dbReference>
<dbReference type="RefSeq" id="WP_338290346.1">
    <property type="nucleotide sequence ID" value="NZ_AP027272.1"/>
</dbReference>
<evidence type="ECO:0000256" key="8">
    <source>
        <dbReference type="ARBA" id="ARBA00022777"/>
    </source>
</evidence>
<dbReference type="Gene3D" id="1.10.287.130">
    <property type="match status" value="1"/>
</dbReference>
<dbReference type="InterPro" id="IPR029016">
    <property type="entry name" value="GAF-like_dom_sf"/>
</dbReference>
<evidence type="ECO:0000313" key="20">
    <source>
        <dbReference type="Proteomes" id="UP001333710"/>
    </source>
</evidence>
<evidence type="ECO:0000259" key="18">
    <source>
        <dbReference type="PROSITE" id="PS50894"/>
    </source>
</evidence>
<feature type="domain" description="Protein kinase" evidence="15">
    <location>
        <begin position="1"/>
        <end position="271"/>
    </location>
</feature>
<comment type="subcellular location">
    <subcellularLocation>
        <location evidence="2">Membrane</location>
    </subcellularLocation>
</comment>
<dbReference type="InterPro" id="IPR000719">
    <property type="entry name" value="Prot_kinase_dom"/>
</dbReference>
<dbReference type="KEGG" id="pmaw:MACH26_00860"/>
<accession>A0AA48KSP2</accession>
<dbReference type="Gene3D" id="1.20.120.160">
    <property type="entry name" value="HPT domain"/>
    <property type="match status" value="1"/>
</dbReference>
<feature type="modified residue" description="4-aspartylphosphate" evidence="14">
    <location>
        <position position="1772"/>
    </location>
</feature>
<evidence type="ECO:0000256" key="13">
    <source>
        <dbReference type="PROSITE-ProRule" id="PRU00110"/>
    </source>
</evidence>
<dbReference type="PROSITE" id="PS50110">
    <property type="entry name" value="RESPONSE_REGULATORY"/>
    <property type="match status" value="2"/>
</dbReference>
<keyword evidence="9" id="KW-0067">ATP-binding</keyword>
<evidence type="ECO:0000259" key="15">
    <source>
        <dbReference type="PROSITE" id="PS50011"/>
    </source>
</evidence>
<dbReference type="PROSITE" id="PS50109">
    <property type="entry name" value="HIS_KIN"/>
    <property type="match status" value="1"/>
</dbReference>
<evidence type="ECO:0000256" key="1">
    <source>
        <dbReference type="ARBA" id="ARBA00000085"/>
    </source>
</evidence>
<dbReference type="GO" id="GO:0005886">
    <property type="term" value="C:plasma membrane"/>
    <property type="evidence" value="ECO:0007669"/>
    <property type="project" value="UniProtKB-SubCell"/>
</dbReference>
<dbReference type="EC" id="2.7.13.3" evidence="3"/>
<evidence type="ECO:0000256" key="2">
    <source>
        <dbReference type="ARBA" id="ARBA00004370"/>
    </source>
</evidence>
<dbReference type="Pfam" id="PF02518">
    <property type="entry name" value="HATPase_c"/>
    <property type="match status" value="1"/>
</dbReference>
<sequence length="2204" mass="248069">MDVKLKRLEDIKTLAGPIVLSRASDNDGTHYWCKTAQQSDRQAMEMLELEIESQSRFSSIALIASSGCITSERNCINLYPDIEGVELFESFLTNHSLEMTEQLKMCIALATWLADIHKQQFMLGFVEPETLLVDKKSFQVYSLNTWNLHKEFSIDEKKQALLTTGCNLHTASPEVTGRTDWTPQRFSDFYSLGTLLYRIFMGRYPFEFQDPLTLIHAHIAKPVEYDPGRSFAVPEVLLSIISKLLNKAPEARYPNAQTLVADLEHCLNEFTQKGVISDFRIAKEEQKKVISFPKYIYGRDSELTLVQQWYNRANAHSGLAVLCISGEQGVGKTALLQEIKTSVLPQSALLGVVNVEPEIHTLRQSAIFVMLQQLIEQALILEESQLLKLQRQLQKIAVEQRGQLYNLFPELKIVLPEEKGAGFIESHSSEILLAQLLLCFSRLDKDLYLIFDDAHSLEKTTSETLLALFSMAPQSNLKVVLLLRENELPESASVKSLVAATELDGALIHQVELLPLSTAATHNLVEDTFWETQFSLESLSDLVFNKTRGNPYFVKSFIQKLVGEGALYEDDEQIWNWLPEEVSRSTVTANVAEQTGAGLASLPLEQRNCLKLAALMGKDIDTEILMLAVDVSSANLVEYIDYWVSMGLWAQCSPDKKYYQFAHKKIQLAASQLETGTNAEQLRFALADALFDQKDSAWLKDNVLHWLFWVHPLSGYQNTQVAPIQIAEYYLLAASRANQELENGEALMCFHLGVQLLTEEDWQQHYDICVALYQGYIQESLRRNQLVGLNAAIAILEKRVNKLADSARIVIWKMTMLCAAEDIEAAFSEGMRAVKALLCDFSIAENQSDYLALDKQYPPQGIQAFGLLDCTNQDATTQLHILLSELLDVASKLNIHAVMQVSSVAIPLCLAQGNTKYAVKFYTTHALMLTTLAHKHVDALQFISVAEQLAEQLKLNQAHRDKLLVTRYALIAHWSEPLQQSLIFFARKSAQVFESSVDLNHGEAPLYHAIFSLLTDKPLDKVVEIFEVLIELMEESAETPEGLQARQWLELAQSVIQASEGTDSFDLELQTKEGAPGIDQLTCFFSMHFAKMCKAVLNNNFILAEQYRNAAQELVNDIWPVYWLADYHALAGIILLRNTATHTSDSSQEALLHQVDQHLAQLQSWCGNSGDIHRAKWLLLEAESRNFKGEPDAWQYYAKAVNAAQSSRSHLWQFLCWDAYGRYWLTNGDEVSGLAHLREALNCLNHWHAWQTIKHLHDEFPKLGHPEQSVANAPSLSGATKNEKNLDLLSVLKASETLSGSVDLEAFVERMMTIIVENAGAQKGCVLFFEGTKLELKGSYPEIMSLAQIPETLLNYVGLIKTPYAVDDSAQEPLLSGAKTQRLLPKSMLFIPLLVAGEFRGVLYLEHADLMGFFTSDRIDILQLLANQTAILFDNTRLNQRLLVNNRDLEKKVDERTVELAQAKLKAEEATAAKSNFLANMSHEIRTPMNAVIGLSRLALKKQVLPEQRDYLEKILSSSESLLTLINDILDFSKIEAQKLTLEFIPFSLENSLRRVVNLSNHKVHEKHLEFVLSVDSSIPDALMGDPLRIEQIIINLVSNAIKFTHHGYIHLNVRLLSSIDDTLNLEFRVKDSGIGMSAEQCSRLFQSFSQADDSVTRQYGGTGLGLAICKQLCELMQGSIRVDSKPDEGSEFIFTIQVEKSDEPSVGSKALDVSHIRALVVDDMDVAREVMTEALEALGITVDAVDSGEQALKWVERAERRQRPYDFILMDWKMPGMDGITASRRIRDTVSGKIPHILMVTSYDKEALRATDAEDIVERFIEKPVNQSELIDAIQLALGGSEKESLPSEREEAIPDFSGCRLLLVEDNELNRQVALEFMLETGATIDVAHNGEEAIQAVQELSYDLLLMDIQMPVMDGIQATKVIRHKGLEVPIIAMTAHAMTGDKERSFAVGMNAHITKPISPGDLFAVMAKFLPDKRYLDSEQDDLSNDSTQQETPLPEAIRVLKDIHALQVNKALLRFQGRHRLYENLVRDFIEDYSDLDEVLSAHVRSQDRQQIYRIIHSLKSNVAYIGAFELSSEIGELELIIRDVQQVSDETLLITEQVKGLIKDIQARWAQLSPEGGGRANIEQDIGDAELEAMLPLLHRSDFAVEQLIRKLKEDCHNKNQLQALSIIDSLVKELEFEEAADYLQRWLLDQKTVTK</sequence>
<evidence type="ECO:0000256" key="10">
    <source>
        <dbReference type="ARBA" id="ARBA00022989"/>
    </source>
</evidence>
<dbReference type="CDD" id="cd17546">
    <property type="entry name" value="REC_hyHK_CKI1_RcsC-like"/>
    <property type="match status" value="2"/>
</dbReference>
<evidence type="ECO:0000256" key="6">
    <source>
        <dbReference type="ARBA" id="ARBA00022692"/>
    </source>
</evidence>
<feature type="domain" description="HPt" evidence="18">
    <location>
        <begin position="2025"/>
        <end position="2116"/>
    </location>
</feature>
<feature type="modified residue" description="4-aspartylphosphate" evidence="14">
    <location>
        <position position="1911"/>
    </location>
</feature>
<dbReference type="InterPro" id="IPR036641">
    <property type="entry name" value="HPT_dom_sf"/>
</dbReference>
<dbReference type="EMBL" id="AP027272">
    <property type="protein sequence ID" value="BDX04565.1"/>
    <property type="molecule type" value="Genomic_DNA"/>
</dbReference>
<reference evidence="19" key="1">
    <citation type="submission" date="2023-01" db="EMBL/GenBank/DDBJ databases">
        <title>Complete genome sequence of Planctobacterium marinum strain Dej080120_11.</title>
        <authorList>
            <person name="Ueki S."/>
            <person name="Maruyama F."/>
        </authorList>
    </citation>
    <scope>NUCLEOTIDE SEQUENCE</scope>
    <source>
        <strain evidence="19">Dej080120_11</strain>
    </source>
</reference>
<dbReference type="SUPFAM" id="SSF52540">
    <property type="entry name" value="P-loop containing nucleoside triphosphate hydrolases"/>
    <property type="match status" value="1"/>
</dbReference>
<dbReference type="SUPFAM" id="SSF55874">
    <property type="entry name" value="ATPase domain of HSP90 chaperone/DNA topoisomerase II/histidine kinase"/>
    <property type="match status" value="1"/>
</dbReference>
<feature type="domain" description="Histidine kinase" evidence="16">
    <location>
        <begin position="1480"/>
        <end position="1701"/>
    </location>
</feature>
<dbReference type="InterPro" id="IPR003594">
    <property type="entry name" value="HATPase_dom"/>
</dbReference>
<keyword evidence="7" id="KW-0547">Nucleotide-binding</keyword>
<dbReference type="PROSITE" id="PS50011">
    <property type="entry name" value="PROTEIN_KINASE_DOM"/>
    <property type="match status" value="1"/>
</dbReference>
<dbReference type="InterPro" id="IPR004358">
    <property type="entry name" value="Sig_transdc_His_kin-like_C"/>
</dbReference>
<evidence type="ECO:0000256" key="9">
    <source>
        <dbReference type="ARBA" id="ARBA00022840"/>
    </source>
</evidence>
<evidence type="ECO:0000256" key="3">
    <source>
        <dbReference type="ARBA" id="ARBA00012438"/>
    </source>
</evidence>
<dbReference type="Gene3D" id="3.30.450.40">
    <property type="match status" value="1"/>
</dbReference>
<evidence type="ECO:0000256" key="4">
    <source>
        <dbReference type="ARBA" id="ARBA00022553"/>
    </source>
</evidence>
<dbReference type="InterPro" id="IPR008207">
    <property type="entry name" value="Sig_transdc_His_kin_Hpt_dom"/>
</dbReference>
<keyword evidence="4 14" id="KW-0597">Phosphoprotein</keyword>
<dbReference type="SUPFAM" id="SSF47226">
    <property type="entry name" value="Histidine-containing phosphotransfer domain, HPT domain"/>
    <property type="match status" value="1"/>
</dbReference>